<evidence type="ECO:0000313" key="11">
    <source>
        <dbReference type="Proteomes" id="UP000773614"/>
    </source>
</evidence>
<evidence type="ECO:0000256" key="5">
    <source>
        <dbReference type="ARBA" id="ARBA00023136"/>
    </source>
</evidence>
<dbReference type="EMBL" id="SPKJ01000020">
    <property type="protein sequence ID" value="MYZ47719.1"/>
    <property type="molecule type" value="Genomic_DNA"/>
</dbReference>
<feature type="transmembrane region" description="Helical" evidence="7">
    <location>
        <begin position="137"/>
        <end position="156"/>
    </location>
</feature>
<evidence type="ECO:0000259" key="9">
    <source>
        <dbReference type="Pfam" id="PF13567"/>
    </source>
</evidence>
<keyword evidence="11" id="KW-1185">Reference proteome</keyword>
<dbReference type="PANTHER" id="PTHR30619:SF1">
    <property type="entry name" value="RECOMBINATION PROTEIN 2"/>
    <property type="match status" value="1"/>
</dbReference>
<dbReference type="Pfam" id="PF03772">
    <property type="entry name" value="Competence"/>
    <property type="match status" value="1"/>
</dbReference>
<evidence type="ECO:0000256" key="6">
    <source>
        <dbReference type="SAM" id="MobiDB-lite"/>
    </source>
</evidence>
<comment type="caution">
    <text evidence="10">The sequence shown here is derived from an EMBL/GenBank/DDBJ whole genome shotgun (WGS) entry which is preliminary data.</text>
</comment>
<accession>A0A964WT76</accession>
<evidence type="ECO:0000256" key="2">
    <source>
        <dbReference type="ARBA" id="ARBA00022475"/>
    </source>
</evidence>
<feature type="domain" description="DUF4131" evidence="9">
    <location>
        <begin position="135"/>
        <end position="289"/>
    </location>
</feature>
<dbReference type="NCBIfam" id="TIGR00360">
    <property type="entry name" value="ComEC_N-term"/>
    <property type="match status" value="1"/>
</dbReference>
<feature type="transmembrane region" description="Helical" evidence="7">
    <location>
        <begin position="389"/>
        <end position="407"/>
    </location>
</feature>
<evidence type="ECO:0000313" key="10">
    <source>
        <dbReference type="EMBL" id="MYZ47719.1"/>
    </source>
</evidence>
<feature type="compositionally biased region" description="Basic and acidic residues" evidence="6">
    <location>
        <begin position="20"/>
        <end position="33"/>
    </location>
</feature>
<keyword evidence="5 7" id="KW-0472">Membrane</keyword>
<feature type="transmembrane region" description="Helical" evidence="7">
    <location>
        <begin position="597"/>
        <end position="614"/>
    </location>
</feature>
<feature type="transmembrane region" description="Helical" evidence="7">
    <location>
        <begin position="113"/>
        <end position="131"/>
    </location>
</feature>
<feature type="transmembrane region" description="Helical" evidence="7">
    <location>
        <begin position="498"/>
        <end position="521"/>
    </location>
</feature>
<evidence type="ECO:0000256" key="1">
    <source>
        <dbReference type="ARBA" id="ARBA00004651"/>
    </source>
</evidence>
<dbReference type="InterPro" id="IPR025405">
    <property type="entry name" value="DUF4131"/>
</dbReference>
<organism evidence="10 11">
    <name type="scientific">Propylenella binzhouense</name>
    <dbReference type="NCBI Taxonomy" id="2555902"/>
    <lineage>
        <taxon>Bacteria</taxon>
        <taxon>Pseudomonadati</taxon>
        <taxon>Pseudomonadota</taxon>
        <taxon>Alphaproteobacteria</taxon>
        <taxon>Hyphomicrobiales</taxon>
        <taxon>Propylenellaceae</taxon>
        <taxon>Propylenella</taxon>
    </lineage>
</organism>
<dbReference type="InterPro" id="IPR004477">
    <property type="entry name" value="ComEC_N"/>
</dbReference>
<dbReference type="InterPro" id="IPR052159">
    <property type="entry name" value="Competence_DNA_uptake"/>
</dbReference>
<comment type="subcellular location">
    <subcellularLocation>
        <location evidence="1">Cell membrane</location>
        <topology evidence="1">Multi-pass membrane protein</topology>
    </subcellularLocation>
</comment>
<proteinExistence type="predicted"/>
<gene>
    <name evidence="10" type="ORF">E4O86_08340</name>
</gene>
<feature type="transmembrane region" description="Helical" evidence="7">
    <location>
        <begin position="354"/>
        <end position="377"/>
    </location>
</feature>
<evidence type="ECO:0000256" key="3">
    <source>
        <dbReference type="ARBA" id="ARBA00022692"/>
    </source>
</evidence>
<dbReference type="GO" id="GO:0005886">
    <property type="term" value="C:plasma membrane"/>
    <property type="evidence" value="ECO:0007669"/>
    <property type="project" value="UniProtKB-SubCell"/>
</dbReference>
<feature type="transmembrane region" description="Helical" evidence="7">
    <location>
        <begin position="419"/>
        <end position="448"/>
    </location>
</feature>
<evidence type="ECO:0000256" key="4">
    <source>
        <dbReference type="ARBA" id="ARBA00022989"/>
    </source>
</evidence>
<dbReference type="Proteomes" id="UP000773614">
    <property type="component" value="Unassembled WGS sequence"/>
</dbReference>
<feature type="transmembrane region" description="Helical" evidence="7">
    <location>
        <begin position="621"/>
        <end position="638"/>
    </location>
</feature>
<feature type="transmembrane region" description="Helical" evidence="7">
    <location>
        <begin position="533"/>
        <end position="557"/>
    </location>
</feature>
<keyword evidence="4 7" id="KW-1133">Transmembrane helix</keyword>
<dbReference type="AlphaFoldDB" id="A0A964WT76"/>
<sequence length="780" mass="80687">MPARVEPVEEGRPGPADMEEAGRRGRESGDDVGHGEMLLCGGARASCNIGPSAHKGRAMAETDRGEFEPGFGPTDIGALRAPLRIRSGWFLLLPACLAAMRRSIDAELDERRGFQWLAVAFGTGALIYFGLPREPVAAAVAAAAGLAAAAAATAYHTGRRHRLLVLLAVLLLGLAAAKARVEMLDGPSPGGRSVVTLTGRVIALEERTGRRPRMVLDRIEAAGTAEGPLPRSVRVSLRPGAELPPLGTRIEARLLLMPVPGPSVPGGYDPRRAAFFDGIGASGFALGDWRGAGEAGWPGPRLLVAEIRRRAVDRILGIAPGEAGAVAAALLVGERGGLSDATKESLQRSGLAHIISISGLHMMLVAGTAFFLVRAFLALSPALALGRPIRGWAAVAALVVATAYLAISGGSVATVRAYVMAAIIFLAVIAGRPALSMRNIALAAFVVIALEPESVLEPGFQMSFAAVVALIAGWEAWRDRETDLAGDPLFPGHGLLRQAWRGVSGIALTTIIASLATAPYAAYHFERVTSYALVANMLAMPVVSTLVMPVGLVALVLMPFGLDAAPLALMTAGIRIVLGVSDWVASLPGASFGAPPVSALPLGLVTFGFLWLCLWRLRWRLLGIPVVALGLALVPLMGARPDIVVSAEGAVAVRDGTGVLRIAGARAGSFTAGQFLEGESAPPDPSELARGTACDAAACLLPAGQGRLVSRVTAPAAFAEDCARADVVVTPLAAPSFCAAAILIDAARLARSGAHAIRFAGEGGPAIVTTARGENPRPWQ</sequence>
<name>A0A964WT76_9HYPH</name>
<reference evidence="10" key="1">
    <citation type="submission" date="2019-03" db="EMBL/GenBank/DDBJ databases">
        <title>Afifella sp. nov., isolated from activated sludge.</title>
        <authorList>
            <person name="Li Q."/>
            <person name="Liu Y."/>
        </authorList>
    </citation>
    <scope>NUCLEOTIDE SEQUENCE</scope>
    <source>
        <strain evidence="10">L72</strain>
    </source>
</reference>
<keyword evidence="3 7" id="KW-0812">Transmembrane</keyword>
<evidence type="ECO:0000259" key="8">
    <source>
        <dbReference type="Pfam" id="PF03772"/>
    </source>
</evidence>
<dbReference type="PANTHER" id="PTHR30619">
    <property type="entry name" value="DNA INTERNALIZATION/COMPETENCE PROTEIN COMEC/REC2"/>
    <property type="match status" value="1"/>
</dbReference>
<evidence type="ECO:0000256" key="7">
    <source>
        <dbReference type="SAM" id="Phobius"/>
    </source>
</evidence>
<feature type="domain" description="ComEC/Rec2-related protein" evidence="8">
    <location>
        <begin position="330"/>
        <end position="618"/>
    </location>
</feature>
<feature type="region of interest" description="Disordered" evidence="6">
    <location>
        <begin position="1"/>
        <end position="33"/>
    </location>
</feature>
<keyword evidence="2" id="KW-1003">Cell membrane</keyword>
<protein>
    <submittedName>
        <fullName evidence="10">ComEC family competence protein</fullName>
    </submittedName>
</protein>
<dbReference type="Pfam" id="PF13567">
    <property type="entry name" value="DUF4131"/>
    <property type="match status" value="1"/>
</dbReference>
<feature type="compositionally biased region" description="Basic and acidic residues" evidence="6">
    <location>
        <begin position="1"/>
        <end position="12"/>
    </location>
</feature>